<organism evidence="3 4">
    <name type="scientific">Psychroflexus salis</name>
    <dbReference type="NCBI Taxonomy" id="1526574"/>
    <lineage>
        <taxon>Bacteria</taxon>
        <taxon>Pseudomonadati</taxon>
        <taxon>Bacteroidota</taxon>
        <taxon>Flavobacteriia</taxon>
        <taxon>Flavobacteriales</taxon>
        <taxon>Flavobacteriaceae</taxon>
        <taxon>Psychroflexus</taxon>
    </lineage>
</organism>
<evidence type="ECO:0000313" key="3">
    <source>
        <dbReference type="EMBL" id="GGE15566.1"/>
    </source>
</evidence>
<gene>
    <name evidence="3" type="ORF">GCM10010831_16110</name>
</gene>
<evidence type="ECO:0000313" key="4">
    <source>
        <dbReference type="Proteomes" id="UP000599688"/>
    </source>
</evidence>
<feature type="domain" description="PPM-type phosphatase" evidence="2">
    <location>
        <begin position="12"/>
        <end position="254"/>
    </location>
</feature>
<dbReference type="InterPro" id="IPR036457">
    <property type="entry name" value="PPM-type-like_dom_sf"/>
</dbReference>
<comment type="caution">
    <text evidence="3">The sequence shown here is derived from an EMBL/GenBank/DDBJ whole genome shotgun (WGS) entry which is preliminary data.</text>
</comment>
<accession>A0A916ZV46</accession>
<reference evidence="3 4" key="1">
    <citation type="journal article" date="2014" name="Int. J. Syst. Evol. Microbiol.">
        <title>Complete genome sequence of Corynebacterium casei LMG S-19264T (=DSM 44701T), isolated from a smear-ripened cheese.</title>
        <authorList>
            <consortium name="US DOE Joint Genome Institute (JGI-PGF)"/>
            <person name="Walter F."/>
            <person name="Albersmeier A."/>
            <person name="Kalinowski J."/>
            <person name="Ruckert C."/>
        </authorList>
    </citation>
    <scope>NUCLEOTIDE SEQUENCE [LARGE SCALE GENOMIC DNA]</scope>
    <source>
        <strain evidence="3 4">CGMCC 1.12925</strain>
    </source>
</reference>
<keyword evidence="1" id="KW-0175">Coiled coil</keyword>
<name>A0A916ZV46_9FLAO</name>
<keyword evidence="4" id="KW-1185">Reference proteome</keyword>
<dbReference type="SUPFAM" id="SSF81606">
    <property type="entry name" value="PP2C-like"/>
    <property type="match status" value="1"/>
</dbReference>
<dbReference type="AlphaFoldDB" id="A0A916ZV46"/>
<evidence type="ECO:0000259" key="2">
    <source>
        <dbReference type="Pfam" id="PF13672"/>
    </source>
</evidence>
<proteinExistence type="predicted"/>
<evidence type="ECO:0000256" key="1">
    <source>
        <dbReference type="SAM" id="Coils"/>
    </source>
</evidence>
<dbReference type="Pfam" id="PF13672">
    <property type="entry name" value="PP2C_2"/>
    <property type="match status" value="1"/>
</dbReference>
<sequence>MENIRTFHAVTIGQSHVKKGIPCQDAVISYEDRENEIYIGVVSDGHGSKDYFRSDVGSTILVNGTMELLKTFAEAQDNTLFQEEFITRETITELNQKKDSVFEDKRSPNKTKNEDVLNHLFKSIISKWQEGIYQHWQENMPSEDFLIEKGVSEKRRLNFLNNEAIEIAYGCTILAFLKTKDFWFAFQLGDGMCIAFDEEMNDFAPIPKDPQCEGSTTTSMCQSNAFDNFRFAYGTKKLIALFIGSDGMEGRYGDLDFYTIPEITKDYELITKTFFNNGYEKGYEMIKEALPAWSLKDSKQKDDLSFAGWINLSDPEAGLKKIINKEKIAAEQKLKEAEEKLAQEQQELKEYESNLASKLNKIVAIEEQLNELKSSFDQSQSAVLAFKEKILAEEDKQVNLKKQRDEIEAQKQKLEGELSNIERVKQNKIQNIQKVESEHQKTKSFLESLLNKFFGN</sequence>
<dbReference type="RefSeq" id="WP_188406313.1">
    <property type="nucleotide sequence ID" value="NZ_BMGL01000008.1"/>
</dbReference>
<dbReference type="InterPro" id="IPR001932">
    <property type="entry name" value="PPM-type_phosphatase-like_dom"/>
</dbReference>
<protein>
    <recommendedName>
        <fullName evidence="2">PPM-type phosphatase domain-containing protein</fullName>
    </recommendedName>
</protein>
<feature type="coiled-coil region" evidence="1">
    <location>
        <begin position="320"/>
        <end position="438"/>
    </location>
</feature>
<dbReference type="Proteomes" id="UP000599688">
    <property type="component" value="Unassembled WGS sequence"/>
</dbReference>
<dbReference type="EMBL" id="BMGL01000008">
    <property type="protein sequence ID" value="GGE15566.1"/>
    <property type="molecule type" value="Genomic_DNA"/>
</dbReference>